<dbReference type="InterPro" id="IPR053168">
    <property type="entry name" value="Glutamic_endopeptidase"/>
</dbReference>
<dbReference type="PANTHER" id="PTHR31589">
    <property type="entry name" value="PROTEIN, PUTATIVE (DUF239)-RELATED-RELATED"/>
    <property type="match status" value="1"/>
</dbReference>
<dbReference type="EMBL" id="CM010724">
    <property type="protein sequence ID" value="RZC80958.1"/>
    <property type="molecule type" value="Genomic_DNA"/>
</dbReference>
<dbReference type="OMA" id="WHRNEPR"/>
<dbReference type="Proteomes" id="UP000316621">
    <property type="component" value="Chromosome 10"/>
</dbReference>
<name>A0A4Y7L914_PAPSO</name>
<feature type="non-terminal residue" evidence="2">
    <location>
        <position position="238"/>
    </location>
</feature>
<dbReference type="InterPro" id="IPR004314">
    <property type="entry name" value="Neprosin"/>
</dbReference>
<sequence length="238" mass="26305">MVTPQGEFRGAQAKINIWKPETELGEYSAASISVIADDGAEAVSAGWRVRHYGDSEPRFFVSWTADRFQKKGCDDIKCPNFVLISSTISIGAIFDPTSILMGSQYDPTFTIFQDESTGNQWIQYQGINVGYFLSSLFTLLSVKATRLYFGGQIANTKKQGHHTSTDMGSGQLPSEGNFGVSSFFQQVTAIDLNHIARASGKTPQTKTVMTYETTPNCYGVHVDDYREELGYTFYYGGP</sequence>
<dbReference type="PANTHER" id="PTHR31589:SF110">
    <property type="entry name" value="PROTEIN, PUTATIVE (DUF239)-RELATED"/>
    <property type="match status" value="1"/>
</dbReference>
<feature type="domain" description="Neprosin PEP catalytic" evidence="1">
    <location>
        <begin position="1"/>
        <end position="238"/>
    </location>
</feature>
<proteinExistence type="predicted"/>
<gene>
    <name evidence="2" type="ORF">C5167_043513</name>
</gene>
<accession>A0A4Y7L914</accession>
<protein>
    <recommendedName>
        <fullName evidence="1">Neprosin PEP catalytic domain-containing protein</fullName>
    </recommendedName>
</protein>
<keyword evidence="3" id="KW-1185">Reference proteome</keyword>
<evidence type="ECO:0000259" key="1">
    <source>
        <dbReference type="PROSITE" id="PS52045"/>
    </source>
</evidence>
<dbReference type="Gramene" id="RZC80958">
    <property type="protein sequence ID" value="RZC80958"/>
    <property type="gene ID" value="C5167_043513"/>
</dbReference>
<dbReference type="AlphaFoldDB" id="A0A4Y7L914"/>
<reference evidence="2 3" key="1">
    <citation type="journal article" date="2018" name="Science">
        <title>The opium poppy genome and morphinan production.</title>
        <authorList>
            <person name="Guo L."/>
            <person name="Winzer T."/>
            <person name="Yang X."/>
            <person name="Li Y."/>
            <person name="Ning Z."/>
            <person name="He Z."/>
            <person name="Teodor R."/>
            <person name="Lu Y."/>
            <person name="Bowser T.A."/>
            <person name="Graham I.A."/>
            <person name="Ye K."/>
        </authorList>
    </citation>
    <scope>NUCLEOTIDE SEQUENCE [LARGE SCALE GENOMIC DNA]</scope>
    <source>
        <strain evidence="3">cv. HN1</strain>
        <tissue evidence="2">Leaves</tissue>
    </source>
</reference>
<dbReference type="PROSITE" id="PS52045">
    <property type="entry name" value="NEPROSIN_PEP_CD"/>
    <property type="match status" value="1"/>
</dbReference>
<dbReference type="STRING" id="3469.A0A4Y7L914"/>
<evidence type="ECO:0000313" key="2">
    <source>
        <dbReference type="EMBL" id="RZC80958.1"/>
    </source>
</evidence>
<organism evidence="2 3">
    <name type="scientific">Papaver somniferum</name>
    <name type="common">Opium poppy</name>
    <dbReference type="NCBI Taxonomy" id="3469"/>
    <lineage>
        <taxon>Eukaryota</taxon>
        <taxon>Viridiplantae</taxon>
        <taxon>Streptophyta</taxon>
        <taxon>Embryophyta</taxon>
        <taxon>Tracheophyta</taxon>
        <taxon>Spermatophyta</taxon>
        <taxon>Magnoliopsida</taxon>
        <taxon>Ranunculales</taxon>
        <taxon>Papaveraceae</taxon>
        <taxon>Papaveroideae</taxon>
        <taxon>Papaver</taxon>
    </lineage>
</organism>
<dbReference type="Pfam" id="PF03080">
    <property type="entry name" value="Neprosin"/>
    <property type="match status" value="1"/>
</dbReference>
<dbReference type="Gene3D" id="3.90.1320.10">
    <property type="entry name" value="Outer-capsid protein sigma 3, large lobe"/>
    <property type="match status" value="1"/>
</dbReference>
<evidence type="ECO:0000313" key="3">
    <source>
        <dbReference type="Proteomes" id="UP000316621"/>
    </source>
</evidence>